<keyword evidence="1" id="KW-0472">Membrane</keyword>
<feature type="transmembrane region" description="Helical" evidence="1">
    <location>
        <begin position="47"/>
        <end position="69"/>
    </location>
</feature>
<dbReference type="Proteomes" id="UP000178841">
    <property type="component" value="Unassembled WGS sequence"/>
</dbReference>
<feature type="transmembrane region" description="Helical" evidence="1">
    <location>
        <begin position="90"/>
        <end position="113"/>
    </location>
</feature>
<protein>
    <submittedName>
        <fullName evidence="2">Uncharacterized protein</fullName>
    </submittedName>
</protein>
<feature type="transmembrane region" description="Helical" evidence="1">
    <location>
        <begin position="16"/>
        <end position="35"/>
    </location>
</feature>
<evidence type="ECO:0000313" key="3">
    <source>
        <dbReference type="Proteomes" id="UP000178841"/>
    </source>
</evidence>
<dbReference type="AlphaFoldDB" id="A0A1G2CTJ4"/>
<name>A0A1G2CTJ4_9BACT</name>
<evidence type="ECO:0000313" key="2">
    <source>
        <dbReference type="EMBL" id="OGZ04040.1"/>
    </source>
</evidence>
<dbReference type="EMBL" id="MHLH01000012">
    <property type="protein sequence ID" value="OGZ04040.1"/>
    <property type="molecule type" value="Genomic_DNA"/>
</dbReference>
<keyword evidence="1" id="KW-1133">Transmembrane helix</keyword>
<comment type="caution">
    <text evidence="2">The sequence shown here is derived from an EMBL/GenBank/DDBJ whole genome shotgun (WGS) entry which is preliminary data.</text>
</comment>
<organism evidence="2 3">
    <name type="scientific">Candidatus Lloydbacteria bacterium RIFCSPHIGHO2_01_FULL_41_20</name>
    <dbReference type="NCBI Taxonomy" id="1798657"/>
    <lineage>
        <taxon>Bacteria</taxon>
        <taxon>Candidatus Lloydiibacteriota</taxon>
    </lineage>
</organism>
<accession>A0A1G2CTJ4</accession>
<evidence type="ECO:0000256" key="1">
    <source>
        <dbReference type="SAM" id="Phobius"/>
    </source>
</evidence>
<dbReference type="STRING" id="1798657.A2648_00375"/>
<sequence length="256" mass="28085">MEKEELYSIHMTKNPFLNAISATVYISLVATLMYYGPEHIGPADSVIIPIAMLSLLVFSVAVMGFIFFYQPMQIYFDGDKKGGVKFFLKTLLTFGAVTFLIFVFMWICFRIGLSNSYKNATYKIDGVKVELVNGVSEKEVTPGSAAKITTKYFGNEAKGDLNGDGTEDTAFLLTQDGSGSGTFYYVVVALKMKGGYRGTNAILLGDRIAPQTTEINGVEIVVNYAERSVGEPMTARPSVGVSKYLIISEDRLIVTK</sequence>
<gene>
    <name evidence="2" type="ORF">A2648_00375</name>
</gene>
<proteinExistence type="predicted"/>
<keyword evidence="1" id="KW-0812">Transmembrane</keyword>
<reference evidence="2 3" key="1">
    <citation type="journal article" date="2016" name="Nat. Commun.">
        <title>Thousands of microbial genomes shed light on interconnected biogeochemical processes in an aquifer system.</title>
        <authorList>
            <person name="Anantharaman K."/>
            <person name="Brown C.T."/>
            <person name="Hug L.A."/>
            <person name="Sharon I."/>
            <person name="Castelle C.J."/>
            <person name="Probst A.J."/>
            <person name="Thomas B.C."/>
            <person name="Singh A."/>
            <person name="Wilkins M.J."/>
            <person name="Karaoz U."/>
            <person name="Brodie E.L."/>
            <person name="Williams K.H."/>
            <person name="Hubbard S.S."/>
            <person name="Banfield J.F."/>
        </authorList>
    </citation>
    <scope>NUCLEOTIDE SEQUENCE [LARGE SCALE GENOMIC DNA]</scope>
</reference>